<feature type="compositionally biased region" description="Basic and acidic residues" evidence="1">
    <location>
        <begin position="205"/>
        <end position="218"/>
    </location>
</feature>
<protein>
    <submittedName>
        <fullName evidence="2">Uncharacterized protein</fullName>
    </submittedName>
</protein>
<feature type="region of interest" description="Disordered" evidence="1">
    <location>
        <begin position="331"/>
        <end position="360"/>
    </location>
</feature>
<dbReference type="EMBL" id="CAUYUJ010005247">
    <property type="protein sequence ID" value="CAK0812886.1"/>
    <property type="molecule type" value="Genomic_DNA"/>
</dbReference>
<feature type="region of interest" description="Disordered" evidence="1">
    <location>
        <begin position="392"/>
        <end position="411"/>
    </location>
</feature>
<accession>A0ABN9R5W8</accession>
<gene>
    <name evidence="2" type="ORF">PCOR1329_LOCUS17026</name>
</gene>
<evidence type="ECO:0000313" key="3">
    <source>
        <dbReference type="Proteomes" id="UP001189429"/>
    </source>
</evidence>
<feature type="region of interest" description="Disordered" evidence="1">
    <location>
        <begin position="31"/>
        <end position="59"/>
    </location>
</feature>
<keyword evidence="3" id="KW-1185">Reference proteome</keyword>
<dbReference type="Proteomes" id="UP001189429">
    <property type="component" value="Unassembled WGS sequence"/>
</dbReference>
<evidence type="ECO:0000313" key="2">
    <source>
        <dbReference type="EMBL" id="CAK0812886.1"/>
    </source>
</evidence>
<proteinExistence type="predicted"/>
<name>A0ABN9R5W8_9DINO</name>
<feature type="region of interest" description="Disordered" evidence="1">
    <location>
        <begin position="106"/>
        <end position="157"/>
    </location>
</feature>
<feature type="compositionally biased region" description="Basic and acidic residues" evidence="1">
    <location>
        <begin position="225"/>
        <end position="236"/>
    </location>
</feature>
<reference evidence="2" key="1">
    <citation type="submission" date="2023-10" db="EMBL/GenBank/DDBJ databases">
        <authorList>
            <person name="Chen Y."/>
            <person name="Shah S."/>
            <person name="Dougan E. K."/>
            <person name="Thang M."/>
            <person name="Chan C."/>
        </authorList>
    </citation>
    <scope>NUCLEOTIDE SEQUENCE [LARGE SCALE GENOMIC DNA]</scope>
</reference>
<comment type="caution">
    <text evidence="2">The sequence shown here is derived from an EMBL/GenBank/DDBJ whole genome shotgun (WGS) entry which is preliminary data.</text>
</comment>
<sequence length="411" mass="43305">MASKQSFVEQVIAALPASSLGARQAAAQQAPWLSSAGHQRIGDTPRSPSAITPSPAKVPRTLQFRHAAPDDAAGCEGEEVAPIQLQSLFGDVGPGWEEQMKADVASAAAAEEPRAEVTIPVTGVSPTVPTKTPAAPTSEAKPANGAPPGARSELAVAHVESGARSWNFSWASAPAAAAAQEAVAQEPAGGEGQKQVPGDQQPARRGREAAPVDAREAPEATVEAEETKEPAGDQRPAKRGRRAAPVEAKEAPEATAEAEEAKVAPVEAEEAEMQKQKAEEVKKAVEAAKQVVLAKMQKQKAEEARKAEEAKMQKQKAQEARKNVEVKNGWTVYTHTTPSGREYPVYQSPGPNGKKYTMRSHGEECRLQAVSAVAGSRHGPLAPRCSSFVPRRGPAGISFRCEPRGRVPRGP</sequence>
<feature type="region of interest" description="Disordered" evidence="1">
    <location>
        <begin position="304"/>
        <end position="323"/>
    </location>
</feature>
<evidence type="ECO:0000256" key="1">
    <source>
        <dbReference type="SAM" id="MobiDB-lite"/>
    </source>
</evidence>
<organism evidence="2 3">
    <name type="scientific">Prorocentrum cordatum</name>
    <dbReference type="NCBI Taxonomy" id="2364126"/>
    <lineage>
        <taxon>Eukaryota</taxon>
        <taxon>Sar</taxon>
        <taxon>Alveolata</taxon>
        <taxon>Dinophyceae</taxon>
        <taxon>Prorocentrales</taxon>
        <taxon>Prorocentraceae</taxon>
        <taxon>Prorocentrum</taxon>
    </lineage>
</organism>
<feature type="compositionally biased region" description="Low complexity" evidence="1">
    <location>
        <begin position="179"/>
        <end position="188"/>
    </location>
</feature>
<feature type="compositionally biased region" description="Low complexity" evidence="1">
    <location>
        <begin position="124"/>
        <end position="138"/>
    </location>
</feature>
<feature type="region of interest" description="Disordered" evidence="1">
    <location>
        <begin position="179"/>
        <end position="276"/>
    </location>
</feature>